<dbReference type="Proteomes" id="UP000633619">
    <property type="component" value="Unassembled WGS sequence"/>
</dbReference>
<dbReference type="UniPathway" id="UPA00659"/>
<dbReference type="InterPro" id="IPR001753">
    <property type="entry name" value="Enoyl-CoA_hydra/iso"/>
</dbReference>
<comment type="caution">
    <text evidence="11">The sequence shown here is derived from an EMBL/GenBank/DDBJ whole genome shotgun (WGS) entry which is preliminary data.</text>
</comment>
<dbReference type="PANTHER" id="PTHR48075:SF7">
    <property type="entry name" value="3-HYDROXYACYL-COA DEHYDROGENASE-RELATED"/>
    <property type="match status" value="1"/>
</dbReference>
<dbReference type="InterPro" id="IPR008927">
    <property type="entry name" value="6-PGluconate_DH-like_C_sf"/>
</dbReference>
<dbReference type="Gene3D" id="1.10.1040.50">
    <property type="match status" value="1"/>
</dbReference>
<dbReference type="Gene3D" id="3.40.50.720">
    <property type="entry name" value="NAD(P)-binding Rossmann-like Domain"/>
    <property type="match status" value="1"/>
</dbReference>
<reference evidence="11 12" key="1">
    <citation type="submission" date="2020-12" db="EMBL/GenBank/DDBJ databases">
        <title>WGS of Thermoactinomyces spp.</title>
        <authorList>
            <person name="Cheng K."/>
        </authorList>
    </citation>
    <scope>NUCLEOTIDE SEQUENCE [LARGE SCALE GENOMIC DNA]</scope>
    <source>
        <strain evidence="12">CICC 10671\DSM 43846</strain>
    </source>
</reference>
<dbReference type="GO" id="GO:0003857">
    <property type="term" value="F:(3S)-3-hydroxyacyl-CoA dehydrogenase (NAD+) activity"/>
    <property type="evidence" value="ECO:0007669"/>
    <property type="project" value="UniProtKB-EC"/>
</dbReference>
<dbReference type="EMBL" id="JAECVW010000003">
    <property type="protein sequence ID" value="MBH8595189.1"/>
    <property type="molecule type" value="Genomic_DNA"/>
</dbReference>
<comment type="pathway">
    <text evidence="1">Lipid metabolism; fatty acid beta-oxidation.</text>
</comment>
<keyword evidence="12" id="KW-1185">Reference proteome</keyword>
<evidence type="ECO:0000256" key="5">
    <source>
        <dbReference type="ARBA" id="ARBA00023002"/>
    </source>
</evidence>
<evidence type="ECO:0000256" key="7">
    <source>
        <dbReference type="ARBA" id="ARBA00023098"/>
    </source>
</evidence>
<dbReference type="GO" id="GO:0070403">
    <property type="term" value="F:NAD+ binding"/>
    <property type="evidence" value="ECO:0007669"/>
    <property type="project" value="InterPro"/>
</dbReference>
<comment type="catalytic activity">
    <reaction evidence="8">
        <text>a (3S)-3-hydroxyacyl-CoA + NAD(+) = a 3-oxoacyl-CoA + NADH + H(+)</text>
        <dbReference type="Rhea" id="RHEA:22432"/>
        <dbReference type="ChEBI" id="CHEBI:15378"/>
        <dbReference type="ChEBI" id="CHEBI:57318"/>
        <dbReference type="ChEBI" id="CHEBI:57540"/>
        <dbReference type="ChEBI" id="CHEBI:57945"/>
        <dbReference type="ChEBI" id="CHEBI:90726"/>
        <dbReference type="EC" id="1.1.1.35"/>
    </reaction>
</comment>
<keyword evidence="5" id="KW-0560">Oxidoreductase</keyword>
<dbReference type="InterPro" id="IPR006108">
    <property type="entry name" value="3HC_DH_C"/>
</dbReference>
<evidence type="ECO:0000259" key="9">
    <source>
        <dbReference type="Pfam" id="PF00725"/>
    </source>
</evidence>
<name>A0A8I1A5H9_THEIN</name>
<gene>
    <name evidence="11" type="ORF">I8U20_07580</name>
</gene>
<feature type="domain" description="3-hydroxyacyl-CoA dehydrogenase NAD binding" evidence="10">
    <location>
        <begin position="23"/>
        <end position="221"/>
    </location>
</feature>
<organism evidence="11 12">
    <name type="scientific">Thermoactinomyces intermedius</name>
    <dbReference type="NCBI Taxonomy" id="2024"/>
    <lineage>
        <taxon>Bacteria</taxon>
        <taxon>Bacillati</taxon>
        <taxon>Bacillota</taxon>
        <taxon>Bacilli</taxon>
        <taxon>Bacillales</taxon>
        <taxon>Thermoactinomycetaceae</taxon>
        <taxon>Thermoactinomyces</taxon>
    </lineage>
</organism>
<dbReference type="RefSeq" id="WP_181731484.1">
    <property type="nucleotide sequence ID" value="NZ_JACEIR010000002.1"/>
</dbReference>
<evidence type="ECO:0000313" key="11">
    <source>
        <dbReference type="EMBL" id="MBH8595189.1"/>
    </source>
</evidence>
<dbReference type="Pfam" id="PF00725">
    <property type="entry name" value="3HCDH"/>
    <property type="match status" value="1"/>
</dbReference>
<comment type="similarity">
    <text evidence="2">Belongs to the 3-hydroxyacyl-CoA dehydrogenase family.</text>
</comment>
<dbReference type="GO" id="GO:0016853">
    <property type="term" value="F:isomerase activity"/>
    <property type="evidence" value="ECO:0007669"/>
    <property type="project" value="UniProtKB-KW"/>
</dbReference>
<dbReference type="AlphaFoldDB" id="A0A8I1A5H9"/>
<sequence>MTVHSDGVFQKKRGGELLRRIQKAAVLGAGVMGASIAGHLANVGIPTLLLDIVPRDLTEKEKQKGLTLEDRAVRNRLAQAGKDRLFKEKPSPLYTKEAAERIEIGNMEDDFDRLSEVDWVIEVVVENLEIKQDLFKRLEKVWKPGIVVSSNTSGISINKMVEGRSEEFRKHFLGTHFFNPPRYMKLLEIIPNEKTDPAIVEDMKSFAEEVLGKGVVICKDTPNFIANRIGTYGLQVTLEAMEEMDLGPAEVDAITGRAMGRPKSATFRTLDLVGLDTFVHVADNVRENVDDPEEKAAFEVSPLLKKLVENGWLGEKSGQGFYKRVKTEKGKEILVLNPKTLTYEPRQKLKAPSLEASKRAKGLPGKLQALVYADDVAGKLAWTITKKVLLYSAARLEEIAGDITSVDRAMKWGFNWDLGPFEMWDAIGLEKSVNRMREEGETIPQWVEEMLQSGKTAFYQTEGGKNRVFSIGGKYEEVEEHPKAISLARLKEQGKKIFGNRGATLIDLGDDIACLEIHSPKQALGPEVISMINKSVKEVRKNYRGLVISAEAPNFCVGANLMMLLMEAQDYNWPEIDLIVHQFQQAMGSLRTLEKPVVAAPYGMTLGGGVEVCLPCDRVQVAGETYMGLVEVGVGLIPGGGGNSEMLLRFTEGVDPKDRISLQPLVNHIFMTIGQAKVSTSGEDARKYKFIRPYDGITVNKDHLIYDAKQVALGLYNAGYKAPEPRKIPVVGETGYNTLKLGAYGLLKSGYISEHDYKIACKLAFVLSGGNVPEGTLVDQQYLLDLEREAFLSLIGEPKTQQRMQHMLVKGKPLRN</sequence>
<dbReference type="InterPro" id="IPR036291">
    <property type="entry name" value="NAD(P)-bd_dom_sf"/>
</dbReference>
<keyword evidence="11" id="KW-0413">Isomerase</keyword>
<evidence type="ECO:0000256" key="8">
    <source>
        <dbReference type="ARBA" id="ARBA00049556"/>
    </source>
</evidence>
<dbReference type="InterPro" id="IPR006176">
    <property type="entry name" value="3-OHacyl-CoA_DH_NAD-bd"/>
</dbReference>
<protein>
    <submittedName>
        <fullName evidence="11">Enoyl-CoA hydratase/isomerase family protein</fullName>
    </submittedName>
</protein>
<dbReference type="SUPFAM" id="SSF52096">
    <property type="entry name" value="ClpP/crotonase"/>
    <property type="match status" value="1"/>
</dbReference>
<evidence type="ECO:0000256" key="6">
    <source>
        <dbReference type="ARBA" id="ARBA00023027"/>
    </source>
</evidence>
<evidence type="ECO:0000256" key="4">
    <source>
        <dbReference type="ARBA" id="ARBA00022963"/>
    </source>
</evidence>
<feature type="domain" description="3-hydroxyacyl-CoA dehydrogenase C-terminal" evidence="9">
    <location>
        <begin position="224"/>
        <end position="323"/>
    </location>
</feature>
<dbReference type="GO" id="GO:0006635">
    <property type="term" value="P:fatty acid beta-oxidation"/>
    <property type="evidence" value="ECO:0007669"/>
    <property type="project" value="UniProtKB-UniPathway"/>
</dbReference>
<dbReference type="PANTHER" id="PTHR48075">
    <property type="entry name" value="3-HYDROXYACYL-COA DEHYDROGENASE FAMILY PROTEIN"/>
    <property type="match status" value="1"/>
</dbReference>
<accession>A0A8I1A5H9</accession>
<evidence type="ECO:0000256" key="1">
    <source>
        <dbReference type="ARBA" id="ARBA00005005"/>
    </source>
</evidence>
<dbReference type="SUPFAM" id="SSF48179">
    <property type="entry name" value="6-phosphogluconate dehydrogenase C-terminal domain-like"/>
    <property type="match status" value="2"/>
</dbReference>
<dbReference type="Pfam" id="PF00378">
    <property type="entry name" value="ECH_1"/>
    <property type="match status" value="1"/>
</dbReference>
<proteinExistence type="inferred from homology"/>
<keyword evidence="7" id="KW-0443">Lipid metabolism</keyword>
<dbReference type="SUPFAM" id="SSF51735">
    <property type="entry name" value="NAD(P)-binding Rossmann-fold domains"/>
    <property type="match status" value="1"/>
</dbReference>
<keyword evidence="6" id="KW-0520">NAD</keyword>
<keyword evidence="3" id="KW-0276">Fatty acid metabolism</keyword>
<evidence type="ECO:0000313" key="12">
    <source>
        <dbReference type="Proteomes" id="UP000633619"/>
    </source>
</evidence>
<dbReference type="InterPro" id="IPR029045">
    <property type="entry name" value="ClpP/crotonase-like_dom_sf"/>
</dbReference>
<keyword evidence="4" id="KW-0442">Lipid degradation</keyword>
<dbReference type="Pfam" id="PF02737">
    <property type="entry name" value="3HCDH_N"/>
    <property type="match status" value="1"/>
</dbReference>
<dbReference type="CDD" id="cd06558">
    <property type="entry name" value="crotonase-like"/>
    <property type="match status" value="1"/>
</dbReference>
<dbReference type="Gene3D" id="3.90.226.10">
    <property type="entry name" value="2-enoyl-CoA Hydratase, Chain A, domain 1"/>
    <property type="match status" value="1"/>
</dbReference>
<evidence type="ECO:0000259" key="10">
    <source>
        <dbReference type="Pfam" id="PF02737"/>
    </source>
</evidence>
<evidence type="ECO:0000256" key="2">
    <source>
        <dbReference type="ARBA" id="ARBA00009463"/>
    </source>
</evidence>
<evidence type="ECO:0000256" key="3">
    <source>
        <dbReference type="ARBA" id="ARBA00022832"/>
    </source>
</evidence>